<accession>A0A4R8LQF7</accession>
<dbReference type="EMBL" id="SORF01000004">
    <property type="protein sequence ID" value="TDY49724.1"/>
    <property type="molecule type" value="Genomic_DNA"/>
</dbReference>
<dbReference type="AlphaFoldDB" id="A0A4R8LQF7"/>
<keyword evidence="2" id="KW-1185">Reference proteome</keyword>
<protein>
    <submittedName>
        <fullName evidence="1">Uncharacterized protein YjgD (DUF1641 family)</fullName>
    </submittedName>
</protein>
<name>A0A4R8LQF7_9BACL</name>
<dbReference type="RefSeq" id="WP_166669020.1">
    <property type="nucleotide sequence ID" value="NZ_BSUS01000001.1"/>
</dbReference>
<dbReference type="PANTHER" id="PTHR38433">
    <property type="match status" value="1"/>
</dbReference>
<evidence type="ECO:0000313" key="1">
    <source>
        <dbReference type="EMBL" id="TDY49724.1"/>
    </source>
</evidence>
<dbReference type="PANTHER" id="PTHR38433:SF1">
    <property type="entry name" value="DUF1641 DOMAIN-CONTAINING PROTEIN"/>
    <property type="match status" value="1"/>
</dbReference>
<dbReference type="Pfam" id="PF07849">
    <property type="entry name" value="DUF1641"/>
    <property type="match status" value="1"/>
</dbReference>
<reference evidence="1 2" key="1">
    <citation type="submission" date="2019-03" db="EMBL/GenBank/DDBJ databases">
        <title>Genomic Encyclopedia of Type Strains, Phase IV (KMG-IV): sequencing the most valuable type-strain genomes for metagenomic binning, comparative biology and taxonomic classification.</title>
        <authorList>
            <person name="Goeker M."/>
        </authorList>
    </citation>
    <scope>NUCLEOTIDE SEQUENCE [LARGE SCALE GENOMIC DNA]</scope>
    <source>
        <strain evidence="1 2">DSM 17974</strain>
    </source>
</reference>
<dbReference type="InterPro" id="IPR012440">
    <property type="entry name" value="DUF1641"/>
</dbReference>
<proteinExistence type="predicted"/>
<sequence>MGEPITSIQRTQPDPLQSRAASLERVAAHLAADEEGVIAGLRLLGALEEKGLLPLLTALVERGDRVLARGVDVLHTSSGISALQTAVTLLQWVGKLDSNSVSTLFTALDAGVKRAGLKSEEVNRRAQGNSRPIGIYDILAKLQDPSVNTAIGYLFEFLAGMGEALREAGLPK</sequence>
<evidence type="ECO:0000313" key="2">
    <source>
        <dbReference type="Proteomes" id="UP000294581"/>
    </source>
</evidence>
<dbReference type="Proteomes" id="UP000294581">
    <property type="component" value="Unassembled WGS sequence"/>
</dbReference>
<organism evidence="1 2">
    <name type="scientific">Alicyclobacillus sacchari</name>
    <dbReference type="NCBI Taxonomy" id="392010"/>
    <lineage>
        <taxon>Bacteria</taxon>
        <taxon>Bacillati</taxon>
        <taxon>Bacillota</taxon>
        <taxon>Bacilli</taxon>
        <taxon>Bacillales</taxon>
        <taxon>Alicyclobacillaceae</taxon>
        <taxon>Alicyclobacillus</taxon>
    </lineage>
</organism>
<comment type="caution">
    <text evidence="1">The sequence shown here is derived from an EMBL/GenBank/DDBJ whole genome shotgun (WGS) entry which is preliminary data.</text>
</comment>
<gene>
    <name evidence="1" type="ORF">C7445_104237</name>
</gene>